<keyword evidence="2" id="KW-0732">Signal</keyword>
<evidence type="ECO:0000313" key="4">
    <source>
        <dbReference type="Proteomes" id="UP001608902"/>
    </source>
</evidence>
<name>A0ABD6E3A2_9BILA</name>
<dbReference type="Gene3D" id="1.10.640.10">
    <property type="entry name" value="Haem peroxidase domain superfamily, animal type"/>
    <property type="match status" value="1"/>
</dbReference>
<evidence type="ECO:0000256" key="2">
    <source>
        <dbReference type="SAM" id="SignalP"/>
    </source>
</evidence>
<keyword evidence="4" id="KW-1185">Reference proteome</keyword>
<accession>A0ABD6E3A2</accession>
<feature type="signal peptide" evidence="2">
    <location>
        <begin position="1"/>
        <end position="19"/>
    </location>
</feature>
<comment type="caution">
    <text evidence="3">The sequence shown here is derived from an EMBL/GenBank/DDBJ whole genome shotgun (WGS) entry which is preliminary data.</text>
</comment>
<dbReference type="PANTHER" id="PTHR11475">
    <property type="entry name" value="OXIDASE/PEROXIDASE"/>
    <property type="match status" value="1"/>
</dbReference>
<reference evidence="3 4" key="1">
    <citation type="submission" date="2024-08" db="EMBL/GenBank/DDBJ databases">
        <title>Gnathostoma spinigerum genome.</title>
        <authorList>
            <person name="Gonzalez-Bertolin B."/>
            <person name="Monzon S."/>
            <person name="Zaballos A."/>
            <person name="Jimenez P."/>
            <person name="Dekumyoy P."/>
            <person name="Varona S."/>
            <person name="Cuesta I."/>
            <person name="Sumanam S."/>
            <person name="Adisakwattana P."/>
            <person name="Gasser R.B."/>
            <person name="Hernandez-Gonzalez A."/>
            <person name="Young N.D."/>
            <person name="Perteguer M.J."/>
        </authorList>
    </citation>
    <scope>NUCLEOTIDE SEQUENCE [LARGE SCALE GENOMIC DNA]</scope>
    <source>
        <strain evidence="3">AL3</strain>
        <tissue evidence="3">Liver</tissue>
    </source>
</reference>
<gene>
    <name evidence="3" type="ORF">AB6A40_000045</name>
</gene>
<organism evidence="3 4">
    <name type="scientific">Gnathostoma spinigerum</name>
    <dbReference type="NCBI Taxonomy" id="75299"/>
    <lineage>
        <taxon>Eukaryota</taxon>
        <taxon>Metazoa</taxon>
        <taxon>Ecdysozoa</taxon>
        <taxon>Nematoda</taxon>
        <taxon>Chromadorea</taxon>
        <taxon>Rhabditida</taxon>
        <taxon>Spirurina</taxon>
        <taxon>Gnathostomatomorpha</taxon>
        <taxon>Gnathostomatoidea</taxon>
        <taxon>Gnathostomatidae</taxon>
        <taxon>Gnathostoma</taxon>
    </lineage>
</organism>
<keyword evidence="1" id="KW-0575">Peroxidase</keyword>
<evidence type="ECO:0000256" key="1">
    <source>
        <dbReference type="ARBA" id="ARBA00022559"/>
    </source>
</evidence>
<dbReference type="PRINTS" id="PR00457">
    <property type="entry name" value="ANPEROXIDASE"/>
</dbReference>
<dbReference type="SUPFAM" id="SSF48113">
    <property type="entry name" value="Heme-dependent peroxidases"/>
    <property type="match status" value="1"/>
</dbReference>
<dbReference type="Pfam" id="PF03098">
    <property type="entry name" value="An_peroxidase"/>
    <property type="match status" value="1"/>
</dbReference>
<dbReference type="InterPro" id="IPR010255">
    <property type="entry name" value="Haem_peroxidase_sf"/>
</dbReference>
<keyword evidence="1" id="KW-0560">Oxidoreductase</keyword>
<dbReference type="InterPro" id="IPR037120">
    <property type="entry name" value="Haem_peroxidase_sf_animal"/>
</dbReference>
<dbReference type="PANTHER" id="PTHR11475:SF134">
    <property type="entry name" value="LD42267P"/>
    <property type="match status" value="1"/>
</dbReference>
<dbReference type="AlphaFoldDB" id="A0ABD6E3A2"/>
<dbReference type="EMBL" id="JBGFUD010000009">
    <property type="protein sequence ID" value="MFH4973336.1"/>
    <property type="molecule type" value="Genomic_DNA"/>
</dbReference>
<proteinExistence type="predicted"/>
<protein>
    <recommendedName>
        <fullName evidence="5">Peroxidase</fullName>
    </recommendedName>
</protein>
<dbReference type="InterPro" id="IPR019791">
    <property type="entry name" value="Haem_peroxidase_animal"/>
</dbReference>
<evidence type="ECO:0000313" key="3">
    <source>
        <dbReference type="EMBL" id="MFH4973336.1"/>
    </source>
</evidence>
<dbReference type="Proteomes" id="UP001608902">
    <property type="component" value="Unassembled WGS sequence"/>
</dbReference>
<sequence length="412" mass="46480">MRFTPLCIFFFAWTSFCRSSYINCGKSFFPCSDKSSNVDLGFPGKVANRKKAFPKMSIPESILRLAAEEARFEVNMHFIHPNISRLETSSQISPALKQYAYMHKIDQRAKQLSYSAYISAAMSQRLRMFGSRDGEFRVDIPTEVLQETPVGDICPLLSSTTCEAKKYRSHSGFCNNVAHPVWGAAYEPLQRMMKPNYRDGVMTIRQSKSDLPLPNPRQISLTLFSRPLTPHRSVTLFFAYWAQFIFKDISFIASTQSMKNGIPRVMPCCQGNFHDSECNNIDISPLDPFYHGWVVCIPSTRTIIAPKEYCQLGPRDQANQVSSFLDASPIYGSTSQRAEALRTFHNGRLLTLSDSSKSDLLPRDPLSDEYCQTPNGCFLSGTNDVNLLPGITVLHTVLVREHNHIANILQVS</sequence>
<dbReference type="PROSITE" id="PS50292">
    <property type="entry name" value="PEROXIDASE_3"/>
    <property type="match status" value="1"/>
</dbReference>
<evidence type="ECO:0008006" key="5">
    <source>
        <dbReference type="Google" id="ProtNLM"/>
    </source>
</evidence>
<dbReference type="GO" id="GO:0004601">
    <property type="term" value="F:peroxidase activity"/>
    <property type="evidence" value="ECO:0007669"/>
    <property type="project" value="UniProtKB-KW"/>
</dbReference>
<feature type="chain" id="PRO_5044747097" description="Peroxidase" evidence="2">
    <location>
        <begin position="20"/>
        <end position="412"/>
    </location>
</feature>